<feature type="region of interest" description="Disordered" evidence="1">
    <location>
        <begin position="64"/>
        <end position="107"/>
    </location>
</feature>
<evidence type="ECO:0000313" key="2">
    <source>
        <dbReference type="EMBL" id="GBN77662.1"/>
    </source>
</evidence>
<dbReference type="AlphaFoldDB" id="A0A4Y2RPA6"/>
<evidence type="ECO:0000313" key="3">
    <source>
        <dbReference type="Proteomes" id="UP000499080"/>
    </source>
</evidence>
<gene>
    <name evidence="2" type="ORF">AVEN_128467_1</name>
</gene>
<evidence type="ECO:0000256" key="1">
    <source>
        <dbReference type="SAM" id="MobiDB-lite"/>
    </source>
</evidence>
<sequence length="153" mass="18267">MSVFAGARKRDLKILAEELGEKVDDSHKLKDMKKMILSSKEYDEECAKEWLDAIINEREEIAERKSQEEIAERKSQEEIAERKHREEIQMEERRRREEYEERKRKDEMEYELQKIGLGAQGRFSNSVANQNINSTQMKPKLELNNLMQKFNSD</sequence>
<name>A0A4Y2RPA6_ARAVE</name>
<keyword evidence="3" id="KW-1185">Reference proteome</keyword>
<comment type="caution">
    <text evidence="2">The sequence shown here is derived from an EMBL/GenBank/DDBJ whole genome shotgun (WGS) entry which is preliminary data.</text>
</comment>
<dbReference type="Proteomes" id="UP000499080">
    <property type="component" value="Unassembled WGS sequence"/>
</dbReference>
<protein>
    <submittedName>
        <fullName evidence="2">Uncharacterized protein</fullName>
    </submittedName>
</protein>
<proteinExistence type="predicted"/>
<reference evidence="2 3" key="1">
    <citation type="journal article" date="2019" name="Sci. Rep.">
        <title>Orb-weaving spider Araneus ventricosus genome elucidates the spidroin gene catalogue.</title>
        <authorList>
            <person name="Kono N."/>
            <person name="Nakamura H."/>
            <person name="Ohtoshi R."/>
            <person name="Moran D.A.P."/>
            <person name="Shinohara A."/>
            <person name="Yoshida Y."/>
            <person name="Fujiwara M."/>
            <person name="Mori M."/>
            <person name="Tomita M."/>
            <person name="Arakawa K."/>
        </authorList>
    </citation>
    <scope>NUCLEOTIDE SEQUENCE [LARGE SCALE GENOMIC DNA]</scope>
</reference>
<dbReference type="EMBL" id="BGPR01017908">
    <property type="protein sequence ID" value="GBN77662.1"/>
    <property type="molecule type" value="Genomic_DNA"/>
</dbReference>
<accession>A0A4Y2RPA6</accession>
<organism evidence="2 3">
    <name type="scientific">Araneus ventricosus</name>
    <name type="common">Orbweaver spider</name>
    <name type="synonym">Epeira ventricosa</name>
    <dbReference type="NCBI Taxonomy" id="182803"/>
    <lineage>
        <taxon>Eukaryota</taxon>
        <taxon>Metazoa</taxon>
        <taxon>Ecdysozoa</taxon>
        <taxon>Arthropoda</taxon>
        <taxon>Chelicerata</taxon>
        <taxon>Arachnida</taxon>
        <taxon>Araneae</taxon>
        <taxon>Araneomorphae</taxon>
        <taxon>Entelegynae</taxon>
        <taxon>Araneoidea</taxon>
        <taxon>Araneidae</taxon>
        <taxon>Araneus</taxon>
    </lineage>
</organism>